<evidence type="ECO:0000259" key="1">
    <source>
        <dbReference type="Pfam" id="PF07883"/>
    </source>
</evidence>
<protein>
    <submittedName>
        <fullName evidence="2">Cupin domain-containing protein</fullName>
    </submittedName>
</protein>
<keyword evidence="3" id="KW-1185">Reference proteome</keyword>
<dbReference type="Pfam" id="PF07883">
    <property type="entry name" value="Cupin_2"/>
    <property type="match status" value="1"/>
</dbReference>
<evidence type="ECO:0000313" key="3">
    <source>
        <dbReference type="Proteomes" id="UP000662770"/>
    </source>
</evidence>
<dbReference type="EMBL" id="CP071503">
    <property type="protein sequence ID" value="QSX34444.1"/>
    <property type="molecule type" value="Genomic_DNA"/>
</dbReference>
<name>A0ABX7QT64_9GAMM</name>
<dbReference type="Gene3D" id="2.60.120.10">
    <property type="entry name" value="Jelly Rolls"/>
    <property type="match status" value="1"/>
</dbReference>
<feature type="domain" description="Cupin type-2" evidence="1">
    <location>
        <begin position="49"/>
        <end position="106"/>
    </location>
</feature>
<accession>A0ABX7QT64</accession>
<dbReference type="SUPFAM" id="SSF51182">
    <property type="entry name" value="RmlC-like cupins"/>
    <property type="match status" value="1"/>
</dbReference>
<evidence type="ECO:0000313" key="2">
    <source>
        <dbReference type="EMBL" id="QSX34444.1"/>
    </source>
</evidence>
<sequence>MPASVTNLLDSLPSSLTAELFETLIKTPELRIERILSDGQVTPEGQWYDQAEDEWILLLQGAAHIQYADGREVALTVGDSLLLPARCQHRVSWTTEDEITVWLAVFYPPSQ</sequence>
<gene>
    <name evidence="2" type="ORF">JYB87_04115</name>
</gene>
<dbReference type="CDD" id="cd06981">
    <property type="entry name" value="cupin_reut_a1446"/>
    <property type="match status" value="1"/>
</dbReference>
<dbReference type="InterPro" id="IPR014710">
    <property type="entry name" value="RmlC-like_jellyroll"/>
</dbReference>
<proteinExistence type="predicted"/>
<dbReference type="InterPro" id="IPR013096">
    <property type="entry name" value="Cupin_2"/>
</dbReference>
<dbReference type="Proteomes" id="UP000662770">
    <property type="component" value="Chromosome"/>
</dbReference>
<reference evidence="2 3" key="1">
    <citation type="submission" date="2021-03" db="EMBL/GenBank/DDBJ databases">
        <title>Novel species identification of genus Shewanella.</title>
        <authorList>
            <person name="Liu G."/>
            <person name="Zhang Q."/>
        </authorList>
    </citation>
    <scope>NUCLEOTIDE SEQUENCE [LARGE SCALE GENOMIC DNA]</scope>
    <source>
        <strain evidence="2 3">FJAT-51800</strain>
    </source>
</reference>
<dbReference type="RefSeq" id="WP_207355647.1">
    <property type="nucleotide sequence ID" value="NZ_CP071503.1"/>
</dbReference>
<organism evidence="2 3">
    <name type="scientific">Shewanella avicenniae</name>
    <dbReference type="NCBI Taxonomy" id="2814294"/>
    <lineage>
        <taxon>Bacteria</taxon>
        <taxon>Pseudomonadati</taxon>
        <taxon>Pseudomonadota</taxon>
        <taxon>Gammaproteobacteria</taxon>
        <taxon>Alteromonadales</taxon>
        <taxon>Shewanellaceae</taxon>
        <taxon>Shewanella</taxon>
    </lineage>
</organism>
<dbReference type="InterPro" id="IPR011051">
    <property type="entry name" value="RmlC_Cupin_sf"/>
</dbReference>